<evidence type="ECO:0000256" key="8">
    <source>
        <dbReference type="ARBA" id="ARBA00025861"/>
    </source>
</evidence>
<comment type="pathway">
    <text evidence="1">Porphyrin-containing compound metabolism; protoporphyrin-IX biosynthesis; coproporphyrinogen-III from 5-aminolevulinate: step 1/4.</text>
</comment>
<dbReference type="AlphaFoldDB" id="A0A7J7ITK9"/>
<dbReference type="EC" id="4.2.1.24" evidence="3"/>
<evidence type="ECO:0000256" key="4">
    <source>
        <dbReference type="ARBA" id="ARBA00023133"/>
    </source>
</evidence>
<comment type="subunit">
    <text evidence="8">Homooctamer; active form. Homohexamer; low activity form.</text>
</comment>
<comment type="caution">
    <text evidence="11">The sequence shown here is derived from an EMBL/GenBank/DDBJ whole genome shotgun (WGS) entry which is preliminary data.</text>
</comment>
<comment type="function">
    <text evidence="7">Catalyzes an early step in the biosynthesis of tetrapyrroles. Binds two molecules of 5-aminolevulinate per subunit, each at a distinct site, and catalyzes their condensation to form porphobilinogen.</text>
</comment>
<protein>
    <recommendedName>
        <fullName evidence="3">porphobilinogen synthase</fullName>
        <ecNumber evidence="3">4.2.1.24</ecNumber>
    </recommendedName>
    <alternativeName>
        <fullName evidence="9">Porphobilinogen synthase</fullName>
    </alternativeName>
</protein>
<dbReference type="GO" id="GO:0004655">
    <property type="term" value="F:porphobilinogen synthase activity"/>
    <property type="evidence" value="ECO:0007669"/>
    <property type="project" value="UniProtKB-EC"/>
</dbReference>
<keyword evidence="6" id="KW-0627">Porphyrin biosynthesis</keyword>
<reference evidence="11" key="1">
    <citation type="submission" date="2020-06" db="EMBL/GenBank/DDBJ databases">
        <title>Draft genome of Bugula neritina, a colonial animal packing powerful symbionts and potential medicines.</title>
        <authorList>
            <person name="Rayko M."/>
        </authorList>
    </citation>
    <scope>NUCLEOTIDE SEQUENCE [LARGE SCALE GENOMIC DNA]</scope>
    <source>
        <strain evidence="11">Kwan_BN1</strain>
    </source>
</reference>
<gene>
    <name evidence="11" type="ORF">EB796_025128</name>
</gene>
<keyword evidence="12" id="KW-1185">Reference proteome</keyword>
<dbReference type="OrthoDB" id="1530at2759"/>
<dbReference type="SUPFAM" id="SSF51569">
    <property type="entry name" value="Aldolase"/>
    <property type="match status" value="1"/>
</dbReference>
<comment type="similarity">
    <text evidence="2">Belongs to the ALAD family.</text>
</comment>
<keyword evidence="5" id="KW-0456">Lyase</keyword>
<evidence type="ECO:0000313" key="12">
    <source>
        <dbReference type="Proteomes" id="UP000593567"/>
    </source>
</evidence>
<evidence type="ECO:0000256" key="9">
    <source>
        <dbReference type="ARBA" id="ARBA00032837"/>
    </source>
</evidence>
<dbReference type="Gene3D" id="3.20.20.70">
    <property type="entry name" value="Aldolase class I"/>
    <property type="match status" value="1"/>
</dbReference>
<dbReference type="UniPathway" id="UPA00251">
    <property type="reaction ID" value="UER00318"/>
</dbReference>
<dbReference type="PANTHER" id="PTHR11458">
    <property type="entry name" value="DELTA-AMINOLEVULINIC ACID DEHYDRATASE"/>
    <property type="match status" value="1"/>
</dbReference>
<evidence type="ECO:0000256" key="3">
    <source>
        <dbReference type="ARBA" id="ARBA00012053"/>
    </source>
</evidence>
<comment type="catalytic activity">
    <reaction evidence="10">
        <text>2 5-aminolevulinate = porphobilinogen + 2 H2O + H(+)</text>
        <dbReference type="Rhea" id="RHEA:24064"/>
        <dbReference type="ChEBI" id="CHEBI:15377"/>
        <dbReference type="ChEBI" id="CHEBI:15378"/>
        <dbReference type="ChEBI" id="CHEBI:58126"/>
        <dbReference type="ChEBI" id="CHEBI:356416"/>
        <dbReference type="EC" id="4.2.1.24"/>
    </reaction>
</comment>
<name>A0A7J7ITK9_BUGNE</name>
<evidence type="ECO:0000256" key="7">
    <source>
        <dbReference type="ARBA" id="ARBA00025628"/>
    </source>
</evidence>
<evidence type="ECO:0000313" key="11">
    <source>
        <dbReference type="EMBL" id="KAF6016558.1"/>
    </source>
</evidence>
<accession>A0A7J7ITK9</accession>
<evidence type="ECO:0000256" key="10">
    <source>
        <dbReference type="ARBA" id="ARBA00047651"/>
    </source>
</evidence>
<proteinExistence type="inferred from homology"/>
<organism evidence="11 12">
    <name type="scientific">Bugula neritina</name>
    <name type="common">Brown bryozoan</name>
    <name type="synonym">Sertularia neritina</name>
    <dbReference type="NCBI Taxonomy" id="10212"/>
    <lineage>
        <taxon>Eukaryota</taxon>
        <taxon>Metazoa</taxon>
        <taxon>Spiralia</taxon>
        <taxon>Lophotrochozoa</taxon>
        <taxon>Bryozoa</taxon>
        <taxon>Gymnolaemata</taxon>
        <taxon>Cheilostomatida</taxon>
        <taxon>Flustrina</taxon>
        <taxon>Buguloidea</taxon>
        <taxon>Bugulidae</taxon>
        <taxon>Bugula</taxon>
    </lineage>
</organism>
<keyword evidence="4" id="KW-0350">Heme biosynthesis</keyword>
<dbReference type="PANTHER" id="PTHR11458:SF0">
    <property type="entry name" value="DELTA-AMINOLEVULINIC ACID DEHYDRATASE"/>
    <property type="match status" value="1"/>
</dbReference>
<dbReference type="GO" id="GO:0005829">
    <property type="term" value="C:cytosol"/>
    <property type="evidence" value="ECO:0007669"/>
    <property type="project" value="TreeGrafter"/>
</dbReference>
<evidence type="ECO:0000256" key="6">
    <source>
        <dbReference type="ARBA" id="ARBA00023244"/>
    </source>
</evidence>
<dbReference type="EMBL" id="VXIV02003512">
    <property type="protein sequence ID" value="KAF6016558.1"/>
    <property type="molecule type" value="Genomic_DNA"/>
</dbReference>
<evidence type="ECO:0000256" key="1">
    <source>
        <dbReference type="ARBA" id="ARBA00004694"/>
    </source>
</evidence>
<dbReference type="InterPro" id="IPR013785">
    <property type="entry name" value="Aldolase_TIM"/>
</dbReference>
<dbReference type="InterPro" id="IPR001731">
    <property type="entry name" value="ALAD"/>
</dbReference>
<dbReference type="GO" id="GO:0006782">
    <property type="term" value="P:protoporphyrinogen IX biosynthetic process"/>
    <property type="evidence" value="ECO:0007669"/>
    <property type="project" value="UniProtKB-UniPathway"/>
</dbReference>
<dbReference type="Pfam" id="PF00490">
    <property type="entry name" value="ALAD"/>
    <property type="match status" value="1"/>
</dbReference>
<dbReference type="Proteomes" id="UP000593567">
    <property type="component" value="Unassembled WGS sequence"/>
</dbReference>
<evidence type="ECO:0000256" key="5">
    <source>
        <dbReference type="ARBA" id="ARBA00023239"/>
    </source>
</evidence>
<sequence>MSNYSGFKMSRFLHSGYHHPVLRIWQAGSSTNLADALLYPIFISDEDSCIENITTLPGQKRFGIQHLNSVLSPLVDDGLKAVLLFGVITKLDKHVRAVHLSYIIAPCHVLTFFYKVLNAHTNF</sequence>
<evidence type="ECO:0000256" key="2">
    <source>
        <dbReference type="ARBA" id="ARBA00008055"/>
    </source>
</evidence>
<dbReference type="GO" id="GO:0008270">
    <property type="term" value="F:zinc ion binding"/>
    <property type="evidence" value="ECO:0007669"/>
    <property type="project" value="TreeGrafter"/>
</dbReference>